<gene>
    <name evidence="2" type="ORF">CWD77_05745</name>
</gene>
<protein>
    <submittedName>
        <fullName evidence="2">Uncharacterized protein</fullName>
    </submittedName>
</protein>
<dbReference type="RefSeq" id="WP_101072276.1">
    <property type="nucleotide sequence ID" value="NZ_PISP01000001.1"/>
</dbReference>
<dbReference type="Proteomes" id="UP000233398">
    <property type="component" value="Unassembled WGS sequence"/>
</dbReference>
<name>A0A2N0VL95_9BACT</name>
<sequence length="192" mass="22249">MPKMLLLVFIFALNPLVLLSDSYPDDKIDHIIKVQYQSIYSYCKPDEDPNFSRIYEDELYYYYTGKKVISGLIYQTNKDAPVTFDSRTDQACQFELTQGFQVDLSLLDEDFSIHSAWEKAPECDPSEGEPYLSGIYSLNITGFKISKAYIDNYDPQRIRSQMDMSRFEFYANYGKVDEVIAPAEVKCPIVLR</sequence>
<dbReference type="OrthoDB" id="9831123at2"/>
<evidence type="ECO:0000256" key="1">
    <source>
        <dbReference type="SAM" id="SignalP"/>
    </source>
</evidence>
<keyword evidence="3" id="KW-1185">Reference proteome</keyword>
<comment type="caution">
    <text evidence="2">The sequence shown here is derived from an EMBL/GenBank/DDBJ whole genome shotgun (WGS) entry which is preliminary data.</text>
</comment>
<evidence type="ECO:0000313" key="3">
    <source>
        <dbReference type="Proteomes" id="UP000233398"/>
    </source>
</evidence>
<keyword evidence="1" id="KW-0732">Signal</keyword>
<dbReference type="EMBL" id="PISP01000001">
    <property type="protein sequence ID" value="PKD44962.1"/>
    <property type="molecule type" value="Genomic_DNA"/>
</dbReference>
<organism evidence="2 3">
    <name type="scientific">Rhodohalobacter barkolensis</name>
    <dbReference type="NCBI Taxonomy" id="2053187"/>
    <lineage>
        <taxon>Bacteria</taxon>
        <taxon>Pseudomonadati</taxon>
        <taxon>Balneolota</taxon>
        <taxon>Balneolia</taxon>
        <taxon>Balneolales</taxon>
        <taxon>Balneolaceae</taxon>
        <taxon>Rhodohalobacter</taxon>
    </lineage>
</organism>
<proteinExistence type="predicted"/>
<reference evidence="2 3" key="1">
    <citation type="submission" date="2017-11" db="EMBL/GenBank/DDBJ databases">
        <title>Rhodohalobacter 15182 sp. nov., isolated from a salt lake.</title>
        <authorList>
            <person name="Han S."/>
        </authorList>
    </citation>
    <scope>NUCLEOTIDE SEQUENCE [LARGE SCALE GENOMIC DNA]</scope>
    <source>
        <strain evidence="2 3">15182</strain>
    </source>
</reference>
<dbReference type="AlphaFoldDB" id="A0A2N0VL95"/>
<accession>A0A2N0VL95</accession>
<evidence type="ECO:0000313" key="2">
    <source>
        <dbReference type="EMBL" id="PKD44962.1"/>
    </source>
</evidence>
<feature type="chain" id="PRO_5015000534" evidence="1">
    <location>
        <begin position="21"/>
        <end position="192"/>
    </location>
</feature>
<feature type="signal peptide" evidence="1">
    <location>
        <begin position="1"/>
        <end position="20"/>
    </location>
</feature>